<dbReference type="Proteomes" id="UP000001646">
    <property type="component" value="Chromosome 4"/>
</dbReference>
<name>R4GCP6_ANOCA</name>
<dbReference type="PANTHER" id="PTHR15581">
    <property type="entry name" value="CENTROMERE PROTEIN R"/>
    <property type="match status" value="1"/>
</dbReference>
<dbReference type="PANTHER" id="PTHR15581:SF0">
    <property type="entry name" value="CENTROMERE PROTEIN R"/>
    <property type="match status" value="1"/>
</dbReference>
<reference evidence="1" key="3">
    <citation type="submission" date="2025-09" db="UniProtKB">
        <authorList>
            <consortium name="Ensembl"/>
        </authorList>
    </citation>
    <scope>IDENTIFICATION</scope>
</reference>
<dbReference type="GO" id="GO:0006355">
    <property type="term" value="P:regulation of DNA-templated transcription"/>
    <property type="evidence" value="ECO:0007669"/>
    <property type="project" value="InterPro"/>
</dbReference>
<proteinExistence type="predicted"/>
<dbReference type="GO" id="GO:0000776">
    <property type="term" value="C:kinetochore"/>
    <property type="evidence" value="ECO:0007669"/>
    <property type="project" value="Ensembl"/>
</dbReference>
<sequence length="133" mass="15347">MTEPGDLIRSLRKARPQIEASDMIKSAIKGHRSTNQNDKLLMLHSAVEDSLERFIHIRKNLTSLKALEGIRELENIVGVSDNSGDLQEEVRKTRKLIEKARQQKLLRKSNIRFPTQDYHRPLNSFAFLKSIID</sequence>
<dbReference type="Ensembl" id="ENSACAT00000030538.2">
    <property type="protein sequence ID" value="ENSACAP00000023118.2"/>
    <property type="gene ID" value="ENSACAG00000029342.2"/>
</dbReference>
<dbReference type="GO" id="GO:1904036">
    <property type="term" value="P:negative regulation of epithelial cell apoptotic process"/>
    <property type="evidence" value="ECO:0007669"/>
    <property type="project" value="Ensembl"/>
</dbReference>
<accession>R4GCP6</accession>
<evidence type="ECO:0000313" key="2">
    <source>
        <dbReference type="Proteomes" id="UP000001646"/>
    </source>
</evidence>
<protein>
    <submittedName>
        <fullName evidence="1">Uncharacterized protein</fullName>
    </submittedName>
</protein>
<dbReference type="GO" id="GO:0050679">
    <property type="term" value="P:positive regulation of epithelial cell proliferation"/>
    <property type="evidence" value="ECO:0007669"/>
    <property type="project" value="Ensembl"/>
</dbReference>
<dbReference type="GO" id="GO:0034080">
    <property type="term" value="P:CENP-A containing chromatin assembly"/>
    <property type="evidence" value="ECO:0007669"/>
    <property type="project" value="InterPro"/>
</dbReference>
<dbReference type="Bgee" id="ENSACAG00000029342">
    <property type="expression patterns" value="Expressed in dewlap and 12 other cell types or tissues"/>
</dbReference>
<reference evidence="1 2" key="1">
    <citation type="submission" date="2009-12" db="EMBL/GenBank/DDBJ databases">
        <title>The Genome Sequence of Anolis carolinensis (Green Anole Lizard).</title>
        <authorList>
            <consortium name="The Genome Sequencing Platform"/>
            <person name="Di Palma F."/>
            <person name="Alfoldi J."/>
            <person name="Heiman D."/>
            <person name="Young S."/>
            <person name="Grabherr M."/>
            <person name="Johnson J."/>
            <person name="Lander E.S."/>
            <person name="Lindblad-Toh K."/>
        </authorList>
    </citation>
    <scope>NUCLEOTIDE SEQUENCE [LARGE SCALE GENOMIC DNA]</scope>
    <source>
        <strain evidence="1 2">JBL SC #1</strain>
    </source>
</reference>
<dbReference type="STRING" id="28377.ENSACAP00000023118"/>
<dbReference type="InParanoid" id="R4GCP6"/>
<dbReference type="FunCoup" id="R4GCP6">
    <property type="interactions" value="134"/>
</dbReference>
<organism evidence="1 2">
    <name type="scientific">Anolis carolinensis</name>
    <name type="common">Green anole</name>
    <name type="synonym">American chameleon</name>
    <dbReference type="NCBI Taxonomy" id="28377"/>
    <lineage>
        <taxon>Eukaryota</taxon>
        <taxon>Metazoa</taxon>
        <taxon>Chordata</taxon>
        <taxon>Craniata</taxon>
        <taxon>Vertebrata</taxon>
        <taxon>Euteleostomi</taxon>
        <taxon>Lepidosauria</taxon>
        <taxon>Squamata</taxon>
        <taxon>Bifurcata</taxon>
        <taxon>Unidentata</taxon>
        <taxon>Episquamata</taxon>
        <taxon>Toxicofera</taxon>
        <taxon>Iguania</taxon>
        <taxon>Dactyloidae</taxon>
        <taxon>Anolis</taxon>
    </lineage>
</organism>
<dbReference type="GO" id="GO:0005654">
    <property type="term" value="C:nucleoplasm"/>
    <property type="evidence" value="ECO:0000318"/>
    <property type="project" value="GO_Central"/>
</dbReference>
<reference evidence="1" key="2">
    <citation type="submission" date="2025-08" db="UniProtKB">
        <authorList>
            <consortium name="Ensembl"/>
        </authorList>
    </citation>
    <scope>IDENTIFICATION</scope>
</reference>
<dbReference type="InterPro" id="IPR009601">
    <property type="entry name" value="CENP-R"/>
</dbReference>
<dbReference type="GeneTree" id="ENSGT00390000004336"/>
<dbReference type="AlphaFoldDB" id="R4GCP6"/>
<keyword evidence="2" id="KW-1185">Reference proteome</keyword>
<evidence type="ECO:0000313" key="1">
    <source>
        <dbReference type="Ensembl" id="ENSACAP00000023118.2"/>
    </source>
</evidence>
<dbReference type="HOGENOM" id="CLU_122442_0_0_1"/>
<dbReference type="eggNOG" id="ENOG502S4AR">
    <property type="taxonomic scope" value="Eukaryota"/>
</dbReference>
<dbReference type="Pfam" id="PF06729">
    <property type="entry name" value="CENP-R"/>
    <property type="match status" value="1"/>
</dbReference>